<dbReference type="SMART" id="SM00363">
    <property type="entry name" value="S4"/>
    <property type="match status" value="1"/>
</dbReference>
<comment type="similarity">
    <text evidence="1 5">Belongs to the pseudouridine synthase RsuA family.</text>
</comment>
<dbReference type="GO" id="GO:0000455">
    <property type="term" value="P:enzyme-directed rRNA pseudouridine synthesis"/>
    <property type="evidence" value="ECO:0007669"/>
    <property type="project" value="UniProtKB-ARBA"/>
</dbReference>
<comment type="caution">
    <text evidence="8">The sequence shown here is derived from an EMBL/GenBank/DDBJ whole genome shotgun (WGS) entry which is preliminary data.</text>
</comment>
<gene>
    <name evidence="8" type="ORF">AAV94_07295</name>
</gene>
<dbReference type="FunFam" id="3.10.290.10:FF:000003">
    <property type="entry name" value="Pseudouridine synthase"/>
    <property type="match status" value="1"/>
</dbReference>
<dbReference type="InterPro" id="IPR020094">
    <property type="entry name" value="TruA/RsuA/RluB/E/F_N"/>
</dbReference>
<evidence type="ECO:0000313" key="9">
    <source>
        <dbReference type="Proteomes" id="UP000050580"/>
    </source>
</evidence>
<dbReference type="Proteomes" id="UP000050580">
    <property type="component" value="Unassembled WGS sequence"/>
</dbReference>
<dbReference type="FunFam" id="3.30.70.1560:FF:000001">
    <property type="entry name" value="Pseudouridine synthase"/>
    <property type="match status" value="1"/>
</dbReference>
<dbReference type="EC" id="5.4.99.-" evidence="5"/>
<dbReference type="InterPro" id="IPR042092">
    <property type="entry name" value="PsdUridine_s_RsuA/RluB/E/F_cat"/>
</dbReference>
<dbReference type="InterPro" id="IPR000748">
    <property type="entry name" value="PsdUridine_synth_RsuA/RluB/E/F"/>
</dbReference>
<organism evidence="8 9">
    <name type="scientific">Lampropedia cohaerens</name>
    <dbReference type="NCBI Taxonomy" id="1610491"/>
    <lineage>
        <taxon>Bacteria</taxon>
        <taxon>Pseudomonadati</taxon>
        <taxon>Pseudomonadota</taxon>
        <taxon>Betaproteobacteria</taxon>
        <taxon>Burkholderiales</taxon>
        <taxon>Comamonadaceae</taxon>
        <taxon>Lampropedia</taxon>
    </lineage>
</organism>
<name>A0A0U1PZN4_9BURK</name>
<evidence type="ECO:0000256" key="1">
    <source>
        <dbReference type="ARBA" id="ARBA00008348"/>
    </source>
</evidence>
<evidence type="ECO:0000256" key="3">
    <source>
        <dbReference type="ARBA" id="ARBA00023235"/>
    </source>
</evidence>
<evidence type="ECO:0000256" key="5">
    <source>
        <dbReference type="RuleBase" id="RU003887"/>
    </source>
</evidence>
<sequence length="478" mass="51574">MGAGQPPPCFLVHIHATRGAAAPHANLVIRMEQQPSRRPAKGIGRKPRDPQDGARPGASAARRGPAALRKQAAPKPRPAAGPARLRRQSAQAVPAAEAPADQQELAQQPVDLDDLVTGRLDAIEEAGEAQAYKRVLQPDAEQPKLHKVLAQAGVGSRLEMEALIQQGRVTVNDQPAHVGQRVQYGDQIRVNGKPVRVQIAPPRPRVLAYHKLAGEMVTRDDPLNRPTVFRKLPPLYQGKWQAVGRLDLNTEGLLLLTNSGDLANRLMHPRYGLEREYAVRVLGALTEQERAQLLEGVQLDDGEAAFSSVELVGGEGVNQWYKVTISEGRNREVRRMMEAVGHAVSRLIRIRYGSVVLMRGLRRGMWQELSERDVDRLMQEAGLPQPGAALGGAGSGRRPAAGQRRVSRANPDRGGRGGVRGRASAGIAPEAAPRRAAPVAAKQASGYIGQEGVRRRAPGGARKGNAPRAGGRNPRRGQ</sequence>
<dbReference type="InterPro" id="IPR018496">
    <property type="entry name" value="PsdUridine_synth_RsuA/RluB_CS"/>
</dbReference>
<proteinExistence type="inferred from homology"/>
<feature type="domain" description="RNA-binding S4" evidence="7">
    <location>
        <begin position="143"/>
        <end position="200"/>
    </location>
</feature>
<dbReference type="PANTHER" id="PTHR47683">
    <property type="entry name" value="PSEUDOURIDINE SYNTHASE FAMILY PROTEIN-RELATED"/>
    <property type="match status" value="1"/>
</dbReference>
<dbReference type="Gene3D" id="3.30.70.1560">
    <property type="entry name" value="Alpha-L RNA-binding motif"/>
    <property type="match status" value="1"/>
</dbReference>
<accession>A0A0U1PZN4</accession>
<keyword evidence="3 5" id="KW-0413">Isomerase</keyword>
<dbReference type="InterPro" id="IPR020103">
    <property type="entry name" value="PsdUridine_synth_cat_dom_sf"/>
</dbReference>
<dbReference type="EMBL" id="LBNQ01000023">
    <property type="protein sequence ID" value="KKW67970.1"/>
    <property type="molecule type" value="Genomic_DNA"/>
</dbReference>
<dbReference type="PANTHER" id="PTHR47683:SF3">
    <property type="entry name" value="RIBOSOMAL LARGE SUBUNIT PSEUDOURIDINE SYNTHASE B"/>
    <property type="match status" value="1"/>
</dbReference>
<feature type="region of interest" description="Disordered" evidence="6">
    <location>
        <begin position="383"/>
        <end position="478"/>
    </location>
</feature>
<evidence type="ECO:0000259" key="7">
    <source>
        <dbReference type="SMART" id="SM00363"/>
    </source>
</evidence>
<dbReference type="InterPro" id="IPR050343">
    <property type="entry name" value="RsuA_PseudoU_synthase"/>
</dbReference>
<dbReference type="SUPFAM" id="SSF55120">
    <property type="entry name" value="Pseudouridine synthase"/>
    <property type="match status" value="1"/>
</dbReference>
<feature type="compositionally biased region" description="Low complexity" evidence="6">
    <location>
        <begin position="53"/>
        <end position="109"/>
    </location>
</feature>
<dbReference type="CDD" id="cd02556">
    <property type="entry name" value="PseudoU_synth_RluB"/>
    <property type="match status" value="1"/>
</dbReference>
<feature type="region of interest" description="Disordered" evidence="6">
    <location>
        <begin position="32"/>
        <end position="109"/>
    </location>
</feature>
<dbReference type="Gene3D" id="3.10.290.10">
    <property type="entry name" value="RNA-binding S4 domain"/>
    <property type="match status" value="1"/>
</dbReference>
<dbReference type="InterPro" id="IPR002942">
    <property type="entry name" value="S4_RNA-bd"/>
</dbReference>
<dbReference type="SUPFAM" id="SSF55174">
    <property type="entry name" value="Alpha-L RNA-binding motif"/>
    <property type="match status" value="1"/>
</dbReference>
<reference evidence="8 9" key="1">
    <citation type="submission" date="2015-05" db="EMBL/GenBank/DDBJ databases">
        <title>Draft genome sequence of Lampropedia sp. CT6, isolated from the microbial mat of a hot water spring, located at Manikaran, India.</title>
        <authorList>
            <person name="Tripathi C."/>
            <person name="Rani P."/>
            <person name="Mahato N.K."/>
            <person name="Lal R."/>
        </authorList>
    </citation>
    <scope>NUCLEOTIDE SEQUENCE [LARGE SCALE GENOMIC DNA]</scope>
    <source>
        <strain evidence="8 9">CT6</strain>
    </source>
</reference>
<dbReference type="Gene3D" id="3.30.70.580">
    <property type="entry name" value="Pseudouridine synthase I, catalytic domain, N-terminal subdomain"/>
    <property type="match status" value="1"/>
</dbReference>
<dbReference type="Pfam" id="PF01479">
    <property type="entry name" value="S4"/>
    <property type="match status" value="1"/>
</dbReference>
<protein>
    <recommendedName>
        <fullName evidence="5">Pseudouridine synthase</fullName>
        <ecNumber evidence="5">5.4.99.-</ecNumber>
    </recommendedName>
</protein>
<dbReference type="Pfam" id="PF00849">
    <property type="entry name" value="PseudoU_synth_2"/>
    <property type="match status" value="1"/>
</dbReference>
<dbReference type="InterPro" id="IPR006145">
    <property type="entry name" value="PsdUridine_synth_RsuA/RluA"/>
</dbReference>
<dbReference type="PROSITE" id="PS01149">
    <property type="entry name" value="PSI_RSU"/>
    <property type="match status" value="1"/>
</dbReference>
<evidence type="ECO:0000256" key="6">
    <source>
        <dbReference type="SAM" id="MobiDB-lite"/>
    </source>
</evidence>
<dbReference type="InterPro" id="IPR036986">
    <property type="entry name" value="S4_RNA-bd_sf"/>
</dbReference>
<dbReference type="PROSITE" id="PS50889">
    <property type="entry name" value="S4"/>
    <property type="match status" value="1"/>
</dbReference>
<dbReference type="AlphaFoldDB" id="A0A0U1PZN4"/>
<dbReference type="NCBIfam" id="TIGR00093">
    <property type="entry name" value="pseudouridine synthase"/>
    <property type="match status" value="1"/>
</dbReference>
<keyword evidence="2 4" id="KW-0694">RNA-binding</keyword>
<evidence type="ECO:0000313" key="8">
    <source>
        <dbReference type="EMBL" id="KKW67970.1"/>
    </source>
</evidence>
<dbReference type="GO" id="GO:0003723">
    <property type="term" value="F:RNA binding"/>
    <property type="evidence" value="ECO:0007669"/>
    <property type="project" value="UniProtKB-KW"/>
</dbReference>
<evidence type="ECO:0000256" key="2">
    <source>
        <dbReference type="ARBA" id="ARBA00022884"/>
    </source>
</evidence>
<keyword evidence="9" id="KW-1185">Reference proteome</keyword>
<dbReference type="PATRIC" id="fig|1610491.3.peg.1548"/>
<feature type="compositionally biased region" description="Low complexity" evidence="6">
    <location>
        <begin position="421"/>
        <end position="444"/>
    </location>
</feature>
<dbReference type="GO" id="GO:0005829">
    <property type="term" value="C:cytosol"/>
    <property type="evidence" value="ECO:0007669"/>
    <property type="project" value="UniProtKB-ARBA"/>
</dbReference>
<dbReference type="GO" id="GO:0120159">
    <property type="term" value="F:rRNA pseudouridine synthase activity"/>
    <property type="evidence" value="ECO:0007669"/>
    <property type="project" value="UniProtKB-ARBA"/>
</dbReference>
<evidence type="ECO:0000256" key="4">
    <source>
        <dbReference type="PROSITE-ProRule" id="PRU00182"/>
    </source>
</evidence>
<dbReference type="STRING" id="1610491.AAV94_07295"/>
<dbReference type="CDD" id="cd00165">
    <property type="entry name" value="S4"/>
    <property type="match status" value="1"/>
</dbReference>